<sequence>MGSAVIPLINLTEEALKHIEGLDIETAEVHKDLDALESLGFDVSMPRERVQFAEKARKVILDRFGPQK</sequence>
<name>X1T9I9_9ZZZZ</name>
<evidence type="ECO:0000313" key="1">
    <source>
        <dbReference type="EMBL" id="GAI88046.1"/>
    </source>
</evidence>
<dbReference type="AlphaFoldDB" id="X1T9I9"/>
<accession>X1T9I9</accession>
<organism evidence="1">
    <name type="scientific">marine sediment metagenome</name>
    <dbReference type="NCBI Taxonomy" id="412755"/>
    <lineage>
        <taxon>unclassified sequences</taxon>
        <taxon>metagenomes</taxon>
        <taxon>ecological metagenomes</taxon>
    </lineage>
</organism>
<gene>
    <name evidence="1" type="ORF">S12H4_39484</name>
</gene>
<protein>
    <submittedName>
        <fullName evidence="1">Uncharacterized protein</fullName>
    </submittedName>
</protein>
<dbReference type="EMBL" id="BARW01023866">
    <property type="protein sequence ID" value="GAI88046.1"/>
    <property type="molecule type" value="Genomic_DNA"/>
</dbReference>
<comment type="caution">
    <text evidence="1">The sequence shown here is derived from an EMBL/GenBank/DDBJ whole genome shotgun (WGS) entry which is preliminary data.</text>
</comment>
<proteinExistence type="predicted"/>
<reference evidence="1" key="1">
    <citation type="journal article" date="2014" name="Front. Microbiol.">
        <title>High frequency of phylogenetically diverse reductive dehalogenase-homologous genes in deep subseafloor sedimentary metagenomes.</title>
        <authorList>
            <person name="Kawai M."/>
            <person name="Futagami T."/>
            <person name="Toyoda A."/>
            <person name="Takaki Y."/>
            <person name="Nishi S."/>
            <person name="Hori S."/>
            <person name="Arai W."/>
            <person name="Tsubouchi T."/>
            <person name="Morono Y."/>
            <person name="Uchiyama I."/>
            <person name="Ito T."/>
            <person name="Fujiyama A."/>
            <person name="Inagaki F."/>
            <person name="Takami H."/>
        </authorList>
    </citation>
    <scope>NUCLEOTIDE SEQUENCE</scope>
    <source>
        <strain evidence="1">Expedition CK06-06</strain>
    </source>
</reference>